<dbReference type="AlphaFoldDB" id="A0A0B5FRU1"/>
<evidence type="ECO:0000256" key="14">
    <source>
        <dbReference type="ARBA" id="ARBA00023002"/>
    </source>
</evidence>
<evidence type="ECO:0000256" key="9">
    <source>
        <dbReference type="ARBA" id="ARBA00022630"/>
    </source>
</evidence>
<dbReference type="InterPro" id="IPR011601">
    <property type="entry name" value="MurB_C"/>
</dbReference>
<evidence type="ECO:0000259" key="20">
    <source>
        <dbReference type="PROSITE" id="PS51387"/>
    </source>
</evidence>
<evidence type="ECO:0000256" key="5">
    <source>
        <dbReference type="ARBA" id="ARBA00012518"/>
    </source>
</evidence>
<evidence type="ECO:0000256" key="6">
    <source>
        <dbReference type="ARBA" id="ARBA00015188"/>
    </source>
</evidence>
<keyword evidence="22" id="KW-1185">Reference proteome</keyword>
<evidence type="ECO:0000256" key="7">
    <source>
        <dbReference type="ARBA" id="ARBA00022490"/>
    </source>
</evidence>
<dbReference type="InterPro" id="IPR036635">
    <property type="entry name" value="MurB_C_sf"/>
</dbReference>
<dbReference type="NCBIfam" id="NF010480">
    <property type="entry name" value="PRK13905.1"/>
    <property type="match status" value="1"/>
</dbReference>
<dbReference type="GO" id="GO:0008360">
    <property type="term" value="P:regulation of cell shape"/>
    <property type="evidence" value="ECO:0007669"/>
    <property type="project" value="UniProtKB-KW"/>
</dbReference>
<dbReference type="GO" id="GO:0071555">
    <property type="term" value="P:cell wall organization"/>
    <property type="evidence" value="ECO:0007669"/>
    <property type="project" value="UniProtKB-KW"/>
</dbReference>
<dbReference type="GO" id="GO:0009252">
    <property type="term" value="P:peptidoglycan biosynthetic process"/>
    <property type="evidence" value="ECO:0007669"/>
    <property type="project" value="UniProtKB-UniRule"/>
</dbReference>
<dbReference type="InterPro" id="IPR003170">
    <property type="entry name" value="MurB"/>
</dbReference>
<dbReference type="GO" id="GO:0071949">
    <property type="term" value="F:FAD binding"/>
    <property type="evidence" value="ECO:0007669"/>
    <property type="project" value="InterPro"/>
</dbReference>
<evidence type="ECO:0000256" key="18">
    <source>
        <dbReference type="ARBA" id="ARBA00048914"/>
    </source>
</evidence>
<evidence type="ECO:0000313" key="21">
    <source>
        <dbReference type="EMBL" id="AJF07374.1"/>
    </source>
</evidence>
<dbReference type="Gene3D" id="3.30.465.10">
    <property type="match status" value="1"/>
</dbReference>
<sequence length="331" mass="36296">MDCQHSDNVKDSNLAHLDVGVIRTDEPLSRHCSWRIGGPADLFVEPADADQIARLMEFAHNRHIPLLVIGEGSNLLFDDAGVRGIVLKIGRRLGRISIHGQTIVAEGGAWVPQLARRAGRAGLTGLEHIIGIPGTIGGLVMMNGGSHRQAVGDHVRRVWIIDRTGNERVLTREECRFDYRRSALQGTGAAVTRVELTCPVGDPQEIRRRMVEDLRERRHKFPRKQPNCGSVFLSSPAMHTQVGPPGKVIQDAGLKGMRIGGAEVSPLHANFIVNRGGASCRDVLELINHIRAVVRQRIDFDLMCEVRYVSPQAVLMPADQALQLVAVHAPG</sequence>
<evidence type="ECO:0000313" key="22">
    <source>
        <dbReference type="Proteomes" id="UP000035036"/>
    </source>
</evidence>
<evidence type="ECO:0000256" key="2">
    <source>
        <dbReference type="ARBA" id="ARBA00003921"/>
    </source>
</evidence>
<feature type="active site" evidence="19">
    <location>
        <position position="305"/>
    </location>
</feature>
<evidence type="ECO:0000256" key="15">
    <source>
        <dbReference type="ARBA" id="ARBA00023306"/>
    </source>
</evidence>
<dbReference type="EC" id="1.3.1.98" evidence="5 19"/>
<evidence type="ECO:0000256" key="10">
    <source>
        <dbReference type="ARBA" id="ARBA00022827"/>
    </source>
</evidence>
<keyword evidence="9 19" id="KW-0285">Flavoprotein</keyword>
<comment type="similarity">
    <text evidence="19">Belongs to the MurB family.</text>
</comment>
<dbReference type="InterPro" id="IPR016169">
    <property type="entry name" value="FAD-bd_PCMH_sub2"/>
</dbReference>
<dbReference type="PROSITE" id="PS51387">
    <property type="entry name" value="FAD_PCMH"/>
    <property type="match status" value="1"/>
</dbReference>
<keyword evidence="11 19" id="KW-0521">NADP</keyword>
<comment type="subcellular location">
    <subcellularLocation>
        <location evidence="3 19">Cytoplasm</location>
    </subcellularLocation>
</comment>
<dbReference type="PANTHER" id="PTHR21071">
    <property type="entry name" value="UDP-N-ACETYLENOLPYRUVOYLGLUCOSAMINE REDUCTASE"/>
    <property type="match status" value="1"/>
</dbReference>
<dbReference type="InterPro" id="IPR016167">
    <property type="entry name" value="FAD-bd_PCMH_sub1"/>
</dbReference>
<evidence type="ECO:0000256" key="16">
    <source>
        <dbReference type="ARBA" id="ARBA00023316"/>
    </source>
</evidence>
<organism evidence="21 22">
    <name type="scientific">Geoalkalibacter subterraneus</name>
    <dbReference type="NCBI Taxonomy" id="483547"/>
    <lineage>
        <taxon>Bacteria</taxon>
        <taxon>Pseudomonadati</taxon>
        <taxon>Thermodesulfobacteriota</taxon>
        <taxon>Desulfuromonadia</taxon>
        <taxon>Desulfuromonadales</taxon>
        <taxon>Geoalkalibacteraceae</taxon>
        <taxon>Geoalkalibacter</taxon>
    </lineage>
</organism>
<dbReference type="UniPathway" id="UPA00219"/>
<gene>
    <name evidence="19" type="primary">murB</name>
    <name evidence="21" type="ORF">GSUB_13500</name>
</gene>
<keyword evidence="12 19" id="KW-0133">Cell shape</keyword>
<keyword evidence="8 19" id="KW-0132">Cell division</keyword>
<dbReference type="HOGENOM" id="CLU_035304_1_1_7"/>
<dbReference type="HAMAP" id="MF_00037">
    <property type="entry name" value="MurB"/>
    <property type="match status" value="1"/>
</dbReference>
<dbReference type="NCBIfam" id="TIGR00179">
    <property type="entry name" value="murB"/>
    <property type="match status" value="1"/>
</dbReference>
<dbReference type="InterPro" id="IPR016166">
    <property type="entry name" value="FAD-bd_PCMH"/>
</dbReference>
<evidence type="ECO:0000256" key="4">
    <source>
        <dbReference type="ARBA" id="ARBA00004752"/>
    </source>
</evidence>
<evidence type="ECO:0000256" key="17">
    <source>
        <dbReference type="ARBA" id="ARBA00031026"/>
    </source>
</evidence>
<evidence type="ECO:0000256" key="1">
    <source>
        <dbReference type="ARBA" id="ARBA00001974"/>
    </source>
</evidence>
<reference evidence="21 22" key="1">
    <citation type="journal article" date="2015" name="Genome Announc.">
        <title>Genomes of Geoalkalibacter ferrihydriticus Z-0531T and Geoalkalibacter subterraneus Red1T, Two Haloalkaliphilic Metal-Reducing Deltaproteobacteria.</title>
        <authorList>
            <person name="Badalamenti J.P."/>
            <person name="Krajmalnik-Brown R."/>
            <person name="Torres C.I."/>
            <person name="Bond D.R."/>
        </authorList>
    </citation>
    <scope>NUCLEOTIDE SEQUENCE [LARGE SCALE GENOMIC DNA]</scope>
    <source>
        <strain evidence="21 22">Red1</strain>
    </source>
</reference>
<comment type="cofactor">
    <cofactor evidence="1 19">
        <name>FAD</name>
        <dbReference type="ChEBI" id="CHEBI:57692"/>
    </cofactor>
</comment>
<dbReference type="SUPFAM" id="SSF56176">
    <property type="entry name" value="FAD-binding/transporter-associated domain-like"/>
    <property type="match status" value="1"/>
</dbReference>
<keyword evidence="13 19" id="KW-0573">Peptidoglycan synthesis</keyword>
<dbReference type="GO" id="GO:0051301">
    <property type="term" value="P:cell division"/>
    <property type="evidence" value="ECO:0007669"/>
    <property type="project" value="UniProtKB-KW"/>
</dbReference>
<protein>
    <recommendedName>
        <fullName evidence="6 19">UDP-N-acetylenolpyruvoylglucosamine reductase</fullName>
        <ecNumber evidence="5 19">1.3.1.98</ecNumber>
    </recommendedName>
    <alternativeName>
        <fullName evidence="17 19">UDP-N-acetylmuramate dehydrogenase</fullName>
    </alternativeName>
</protein>
<comment type="function">
    <text evidence="2 19">Cell wall formation.</text>
</comment>
<evidence type="ECO:0000256" key="8">
    <source>
        <dbReference type="ARBA" id="ARBA00022618"/>
    </source>
</evidence>
<comment type="pathway">
    <text evidence="4 19">Cell wall biogenesis; peptidoglycan biosynthesis.</text>
</comment>
<dbReference type="Pfam" id="PF02873">
    <property type="entry name" value="MurB_C"/>
    <property type="match status" value="1"/>
</dbReference>
<dbReference type="Proteomes" id="UP000035036">
    <property type="component" value="Chromosome"/>
</dbReference>
<keyword evidence="14 19" id="KW-0560">Oxidoreductase</keyword>
<dbReference type="SUPFAM" id="SSF56194">
    <property type="entry name" value="Uridine diphospho-N-Acetylenolpyruvylglucosamine reductase, MurB, C-terminal domain"/>
    <property type="match status" value="1"/>
</dbReference>
<dbReference type="Gene3D" id="3.90.78.10">
    <property type="entry name" value="UDP-N-acetylenolpyruvoylglucosamine reductase, C-terminal domain"/>
    <property type="match status" value="1"/>
</dbReference>
<evidence type="ECO:0000256" key="13">
    <source>
        <dbReference type="ARBA" id="ARBA00022984"/>
    </source>
</evidence>
<proteinExistence type="inferred from homology"/>
<dbReference type="PANTHER" id="PTHR21071:SF4">
    <property type="entry name" value="UDP-N-ACETYLENOLPYRUVOYLGLUCOSAMINE REDUCTASE"/>
    <property type="match status" value="1"/>
</dbReference>
<evidence type="ECO:0000256" key="3">
    <source>
        <dbReference type="ARBA" id="ARBA00004496"/>
    </source>
</evidence>
<dbReference type="GO" id="GO:0008762">
    <property type="term" value="F:UDP-N-acetylmuramate dehydrogenase activity"/>
    <property type="evidence" value="ECO:0007669"/>
    <property type="project" value="UniProtKB-UniRule"/>
</dbReference>
<dbReference type="InterPro" id="IPR036318">
    <property type="entry name" value="FAD-bd_PCMH-like_sf"/>
</dbReference>
<name>A0A0B5FRU1_9BACT</name>
<evidence type="ECO:0000256" key="19">
    <source>
        <dbReference type="HAMAP-Rule" id="MF_00037"/>
    </source>
</evidence>
<dbReference type="STRING" id="483547.GSUB_13500"/>
<dbReference type="KEGG" id="gsb:GSUB_13500"/>
<feature type="active site" evidence="19">
    <location>
        <position position="180"/>
    </location>
</feature>
<dbReference type="Gene3D" id="3.30.43.10">
    <property type="entry name" value="Uridine Diphospho-n-acetylenolpyruvylglucosamine Reductase, domain 2"/>
    <property type="match status" value="1"/>
</dbReference>
<keyword evidence="7 19" id="KW-0963">Cytoplasm</keyword>
<keyword evidence="15 19" id="KW-0131">Cell cycle</keyword>
<dbReference type="InterPro" id="IPR006094">
    <property type="entry name" value="Oxid_FAD_bind_N"/>
</dbReference>
<dbReference type="EMBL" id="CP010311">
    <property type="protein sequence ID" value="AJF07374.1"/>
    <property type="molecule type" value="Genomic_DNA"/>
</dbReference>
<dbReference type="RefSeq" id="WP_040201265.1">
    <property type="nucleotide sequence ID" value="NZ_CP010311.1"/>
</dbReference>
<evidence type="ECO:0000256" key="11">
    <source>
        <dbReference type="ARBA" id="ARBA00022857"/>
    </source>
</evidence>
<feature type="active site" description="Proton donor" evidence="19">
    <location>
        <position position="230"/>
    </location>
</feature>
<comment type="catalytic activity">
    <reaction evidence="18 19">
        <text>UDP-N-acetyl-alpha-D-muramate + NADP(+) = UDP-N-acetyl-3-O-(1-carboxyvinyl)-alpha-D-glucosamine + NADPH + H(+)</text>
        <dbReference type="Rhea" id="RHEA:12248"/>
        <dbReference type="ChEBI" id="CHEBI:15378"/>
        <dbReference type="ChEBI" id="CHEBI:57783"/>
        <dbReference type="ChEBI" id="CHEBI:58349"/>
        <dbReference type="ChEBI" id="CHEBI:68483"/>
        <dbReference type="ChEBI" id="CHEBI:70757"/>
        <dbReference type="EC" id="1.3.1.98"/>
    </reaction>
</comment>
<dbReference type="Pfam" id="PF01565">
    <property type="entry name" value="FAD_binding_4"/>
    <property type="match status" value="1"/>
</dbReference>
<accession>A0A0B5FRU1</accession>
<feature type="domain" description="FAD-binding PCMH-type" evidence="20">
    <location>
        <begin position="35"/>
        <end position="201"/>
    </location>
</feature>
<keyword evidence="10 19" id="KW-0274">FAD</keyword>
<dbReference type="OrthoDB" id="9804753at2"/>
<dbReference type="GO" id="GO:0005829">
    <property type="term" value="C:cytosol"/>
    <property type="evidence" value="ECO:0007669"/>
    <property type="project" value="TreeGrafter"/>
</dbReference>
<keyword evidence="16 19" id="KW-0961">Cell wall biogenesis/degradation</keyword>
<evidence type="ECO:0000256" key="12">
    <source>
        <dbReference type="ARBA" id="ARBA00022960"/>
    </source>
</evidence>